<sequence length="137" mass="15070">MIESRATRSICYEKSFATLCLLCLALPSAAGRLLPDGLVMGRLADADGSSIEFVRSDRTLLQRLSALIAAEPQRFALSPGLRVFDEHNRFLLSGQLNGLKGRTIGVAFDQQGSINRIWVLGDDEIEAQKQRQAQIQP</sequence>
<dbReference type="AlphaFoldDB" id="A0A3S5DLY3"/>
<proteinExistence type="predicted"/>
<gene>
    <name evidence="1" type="ORF">NCTC9695_06017</name>
</gene>
<evidence type="ECO:0000313" key="2">
    <source>
        <dbReference type="Proteomes" id="UP000275777"/>
    </source>
</evidence>
<dbReference type="Proteomes" id="UP000275777">
    <property type="component" value="Chromosome"/>
</dbReference>
<dbReference type="EMBL" id="LR134182">
    <property type="protein sequence ID" value="VEB45497.1"/>
    <property type="molecule type" value="Genomic_DNA"/>
</dbReference>
<evidence type="ECO:0000313" key="1">
    <source>
        <dbReference type="EMBL" id="VEB45497.1"/>
    </source>
</evidence>
<name>A0A3S5DLY3_CHRVL</name>
<organism evidence="1 2">
    <name type="scientific">Chromobacterium violaceum</name>
    <dbReference type="NCBI Taxonomy" id="536"/>
    <lineage>
        <taxon>Bacteria</taxon>
        <taxon>Pseudomonadati</taxon>
        <taxon>Pseudomonadota</taxon>
        <taxon>Betaproteobacteria</taxon>
        <taxon>Neisseriales</taxon>
        <taxon>Chromobacteriaceae</taxon>
        <taxon>Chromobacterium</taxon>
    </lineage>
</organism>
<accession>A0A3S5DLY3</accession>
<protein>
    <submittedName>
        <fullName evidence="1">Uncharacterized protein</fullName>
    </submittedName>
</protein>
<reference evidence="1 2" key="1">
    <citation type="submission" date="2018-12" db="EMBL/GenBank/DDBJ databases">
        <authorList>
            <consortium name="Pathogen Informatics"/>
        </authorList>
    </citation>
    <scope>NUCLEOTIDE SEQUENCE [LARGE SCALE GENOMIC DNA]</scope>
    <source>
        <strain evidence="1 2">NCTC9695</strain>
    </source>
</reference>